<dbReference type="InterPro" id="IPR027370">
    <property type="entry name" value="Znf-RING_euk"/>
</dbReference>
<dbReference type="SUPFAM" id="SSF57850">
    <property type="entry name" value="RING/U-box"/>
    <property type="match status" value="1"/>
</dbReference>
<dbReference type="InterPro" id="IPR013083">
    <property type="entry name" value="Znf_RING/FYVE/PHD"/>
</dbReference>
<evidence type="ECO:0000259" key="6">
    <source>
        <dbReference type="PROSITE" id="PS50089"/>
    </source>
</evidence>
<evidence type="ECO:0000256" key="3">
    <source>
        <dbReference type="ARBA" id="ARBA00022833"/>
    </source>
</evidence>
<dbReference type="GO" id="GO:0061630">
    <property type="term" value="F:ubiquitin protein ligase activity"/>
    <property type="evidence" value="ECO:0007669"/>
    <property type="project" value="TreeGrafter"/>
</dbReference>
<dbReference type="AlphaFoldDB" id="A0A1I7TRN6"/>
<keyword evidence="5" id="KW-0175">Coiled coil</keyword>
<evidence type="ECO:0000313" key="8">
    <source>
        <dbReference type="WBParaSite" id="Csp11.Scaffold629.g11095.t1"/>
    </source>
</evidence>
<dbReference type="PROSITE" id="PS00518">
    <property type="entry name" value="ZF_RING_1"/>
    <property type="match status" value="1"/>
</dbReference>
<organism evidence="7 8">
    <name type="scientific">Caenorhabditis tropicalis</name>
    <dbReference type="NCBI Taxonomy" id="1561998"/>
    <lineage>
        <taxon>Eukaryota</taxon>
        <taxon>Metazoa</taxon>
        <taxon>Ecdysozoa</taxon>
        <taxon>Nematoda</taxon>
        <taxon>Chromadorea</taxon>
        <taxon>Rhabditida</taxon>
        <taxon>Rhabditina</taxon>
        <taxon>Rhabditomorpha</taxon>
        <taxon>Rhabditoidea</taxon>
        <taxon>Rhabditidae</taxon>
        <taxon>Peloderinae</taxon>
        <taxon>Caenorhabditis</taxon>
    </lineage>
</organism>
<feature type="coiled-coil region" evidence="5">
    <location>
        <begin position="6"/>
        <end position="58"/>
    </location>
</feature>
<keyword evidence="7" id="KW-1185">Reference proteome</keyword>
<dbReference type="PROSITE" id="PS50089">
    <property type="entry name" value="ZF_RING_2"/>
    <property type="match status" value="1"/>
</dbReference>
<reference evidence="8" key="1">
    <citation type="submission" date="2016-11" db="UniProtKB">
        <authorList>
            <consortium name="WormBaseParasite"/>
        </authorList>
    </citation>
    <scope>IDENTIFICATION</scope>
</reference>
<dbReference type="InterPro" id="IPR001841">
    <property type="entry name" value="Znf_RING"/>
</dbReference>
<feature type="domain" description="RING-type" evidence="6">
    <location>
        <begin position="61"/>
        <end position="115"/>
    </location>
</feature>
<name>A0A1I7TRN6_9PELO</name>
<dbReference type="InterPro" id="IPR017907">
    <property type="entry name" value="Znf_RING_CS"/>
</dbReference>
<keyword evidence="3" id="KW-0862">Zinc</keyword>
<dbReference type="Pfam" id="PF13445">
    <property type="entry name" value="zf-RING_UBOX"/>
    <property type="match status" value="1"/>
</dbReference>
<protein>
    <submittedName>
        <fullName evidence="8">RING-type domain-containing protein</fullName>
    </submittedName>
</protein>
<evidence type="ECO:0000256" key="5">
    <source>
        <dbReference type="SAM" id="Coils"/>
    </source>
</evidence>
<dbReference type="PANTHER" id="PTHR22791">
    <property type="entry name" value="RING-TYPE DOMAIN-CONTAINING PROTEIN"/>
    <property type="match status" value="1"/>
</dbReference>
<sequence length="144" mass="16617">MSSRDARSSTRRLNALRAQLEEAKMIEEEVMRENRALKDEMVRTAAELERINKKKEALLECPVCMRSFNGADQVPILLKCSHTVCGSCMVELVHMAWTKLEQKTDQVDINCPSCRCKNSNLPHPLNPWLLRKNKDVLEFFRATQ</sequence>
<evidence type="ECO:0000256" key="4">
    <source>
        <dbReference type="PROSITE-ProRule" id="PRU00175"/>
    </source>
</evidence>
<keyword evidence="1" id="KW-0479">Metal-binding</keyword>
<dbReference type="SMART" id="SM00184">
    <property type="entry name" value="RING"/>
    <property type="match status" value="1"/>
</dbReference>
<dbReference type="WBParaSite" id="Csp11.Scaffold629.g11095.t1">
    <property type="protein sequence ID" value="Csp11.Scaffold629.g11095.t1"/>
    <property type="gene ID" value="Csp11.Scaffold629.g11095"/>
</dbReference>
<dbReference type="GO" id="GO:0016567">
    <property type="term" value="P:protein ubiquitination"/>
    <property type="evidence" value="ECO:0007669"/>
    <property type="project" value="TreeGrafter"/>
</dbReference>
<evidence type="ECO:0000256" key="2">
    <source>
        <dbReference type="ARBA" id="ARBA00022771"/>
    </source>
</evidence>
<keyword evidence="2 4" id="KW-0863">Zinc-finger</keyword>
<dbReference type="InterPro" id="IPR051435">
    <property type="entry name" value="RING_finger_E3_ubiq-ligases"/>
</dbReference>
<dbReference type="GO" id="GO:0008270">
    <property type="term" value="F:zinc ion binding"/>
    <property type="evidence" value="ECO:0007669"/>
    <property type="project" value="UniProtKB-KW"/>
</dbReference>
<dbReference type="Proteomes" id="UP000095282">
    <property type="component" value="Unplaced"/>
</dbReference>
<evidence type="ECO:0000313" key="7">
    <source>
        <dbReference type="Proteomes" id="UP000095282"/>
    </source>
</evidence>
<dbReference type="Gene3D" id="3.30.40.10">
    <property type="entry name" value="Zinc/RING finger domain, C3HC4 (zinc finger)"/>
    <property type="match status" value="1"/>
</dbReference>
<accession>A0A1I7TRN6</accession>
<dbReference type="PANTHER" id="PTHR22791:SF6">
    <property type="entry name" value="RING-TYPE DOMAIN-CONTAINING PROTEIN"/>
    <property type="match status" value="1"/>
</dbReference>
<proteinExistence type="predicted"/>
<evidence type="ECO:0000256" key="1">
    <source>
        <dbReference type="ARBA" id="ARBA00022723"/>
    </source>
</evidence>